<sequence>MPSKVFTPWWRLLHDRVSVRSRLHALNSTKFPSPLCALCCEVEEDTYHMLADEDIWRALTTLHDRNGSPVDPSVLELLGAAFYSLWAYHWRCTIDDIPWQTQTVFSSFLTDSLALAAIVRDQNTRQRWGGSRKWKGRSNGGWTDPRSRFTDGCQERLRAPSLIWAMVLCDRGPVETVQWEELVSGTNGNTWLANAARCSASLKAMTDRMEAGMCTTEGLAGGHTIAMTSCNHNTVDERG</sequence>
<evidence type="ECO:0000313" key="1">
    <source>
        <dbReference type="EMBL" id="KAF1802028.1"/>
    </source>
</evidence>
<name>A0A8H4BH49_MUCCL</name>
<accession>A0A8H4BH49</accession>
<dbReference type="EMBL" id="JAAECE010000004">
    <property type="protein sequence ID" value="KAF1802028.1"/>
    <property type="molecule type" value="Genomic_DNA"/>
</dbReference>
<organism evidence="1 3">
    <name type="scientific">Mucor circinelloides f. lusitanicus</name>
    <name type="common">Mucor racemosus var. lusitanicus</name>
    <dbReference type="NCBI Taxonomy" id="29924"/>
    <lineage>
        <taxon>Eukaryota</taxon>
        <taxon>Fungi</taxon>
        <taxon>Fungi incertae sedis</taxon>
        <taxon>Mucoromycota</taxon>
        <taxon>Mucoromycotina</taxon>
        <taxon>Mucoromycetes</taxon>
        <taxon>Mucorales</taxon>
        <taxon>Mucorineae</taxon>
        <taxon>Mucoraceae</taxon>
        <taxon>Mucor</taxon>
    </lineage>
</organism>
<dbReference type="EMBL" id="JAAECE010000004">
    <property type="protein sequence ID" value="KAF1802030.1"/>
    <property type="molecule type" value="Genomic_DNA"/>
</dbReference>
<evidence type="ECO:0000313" key="3">
    <source>
        <dbReference type="Proteomes" id="UP000469890"/>
    </source>
</evidence>
<evidence type="ECO:0000313" key="2">
    <source>
        <dbReference type="EMBL" id="KAF1802030.1"/>
    </source>
</evidence>
<dbReference type="AlphaFoldDB" id="A0A8H4BH49"/>
<evidence type="ECO:0008006" key="4">
    <source>
        <dbReference type="Google" id="ProtNLM"/>
    </source>
</evidence>
<protein>
    <recommendedName>
        <fullName evidence="4">Reverse transcriptase zinc-binding domain-containing protein</fullName>
    </recommendedName>
</protein>
<dbReference type="Proteomes" id="UP000469890">
    <property type="component" value="Unassembled WGS sequence"/>
</dbReference>
<reference evidence="1 3" key="1">
    <citation type="submission" date="2019-09" db="EMBL/GenBank/DDBJ databases">
        <authorList>
            <consortium name="DOE Joint Genome Institute"/>
            <person name="Mondo S.J."/>
            <person name="Navarro-Mendoza M.I."/>
            <person name="Perez-Arques C."/>
            <person name="Panchal S."/>
            <person name="Nicolas F.E."/>
            <person name="Ganguly P."/>
            <person name="Pangilinan J."/>
            <person name="Grigoriev I."/>
            <person name="Heitman J."/>
            <person name="Sanya K."/>
            <person name="Garre V."/>
        </authorList>
    </citation>
    <scope>NUCLEOTIDE SEQUENCE [LARGE SCALE GENOMIC DNA]</scope>
    <source>
        <strain evidence="1 3">MU402</strain>
    </source>
</reference>
<comment type="caution">
    <text evidence="1">The sequence shown here is derived from an EMBL/GenBank/DDBJ whole genome shotgun (WGS) entry which is preliminary data.</text>
</comment>
<gene>
    <name evidence="1" type="ORF">FB192DRAFT_1471699</name>
    <name evidence="2" type="ORF">FB192DRAFT_1471705</name>
</gene>
<proteinExistence type="predicted"/>